<feature type="domain" description="Tyrosine specific protein phosphatases" evidence="5">
    <location>
        <begin position="1506"/>
        <end position="1579"/>
    </location>
</feature>
<feature type="region of interest" description="Disordered" evidence="1">
    <location>
        <begin position="58"/>
        <end position="89"/>
    </location>
</feature>
<reference evidence="6" key="2">
    <citation type="submission" date="2024-01" db="EMBL/GenBank/DDBJ databases">
        <authorList>
            <person name="He J."/>
            <person name="Wang M."/>
            <person name="Zheng J."/>
            <person name="Liu Z."/>
        </authorList>
    </citation>
    <scope>NUCLEOTIDE SEQUENCE</scope>
    <source>
        <strain evidence="6">ZL_2023a</strain>
        <tissue evidence="6">Muscle</tissue>
    </source>
</reference>
<dbReference type="PROSITE" id="PS00383">
    <property type="entry name" value="TYR_PHOSPHATASE_1"/>
    <property type="match status" value="1"/>
</dbReference>
<keyword evidence="7" id="KW-1185">Reference proteome</keyword>
<evidence type="ECO:0000259" key="5">
    <source>
        <dbReference type="PROSITE" id="PS50056"/>
    </source>
</evidence>
<dbReference type="SMART" id="SM00404">
    <property type="entry name" value="PTPc_motif"/>
    <property type="match status" value="1"/>
</dbReference>
<dbReference type="GO" id="GO:0048666">
    <property type="term" value="P:neuron development"/>
    <property type="evidence" value="ECO:0007669"/>
    <property type="project" value="UniProtKB-ARBA"/>
</dbReference>
<dbReference type="CDD" id="cd00047">
    <property type="entry name" value="PTPc"/>
    <property type="match status" value="1"/>
</dbReference>
<evidence type="ECO:0000256" key="1">
    <source>
        <dbReference type="SAM" id="MobiDB-lite"/>
    </source>
</evidence>
<evidence type="ECO:0000313" key="6">
    <source>
        <dbReference type="EMBL" id="KAK8740194.1"/>
    </source>
</evidence>
<feature type="signal peptide" evidence="3">
    <location>
        <begin position="1"/>
        <end position="23"/>
    </location>
</feature>
<proteinExistence type="predicted"/>
<reference evidence="6 7" key="1">
    <citation type="journal article" date="2024" name="BMC Genomics">
        <title>Genome assembly of redclaw crayfish (Cherax quadricarinatus) provides insights into its immune adaptation and hypoxia tolerance.</title>
        <authorList>
            <person name="Liu Z."/>
            <person name="Zheng J."/>
            <person name="Li H."/>
            <person name="Fang K."/>
            <person name="Wang S."/>
            <person name="He J."/>
            <person name="Zhou D."/>
            <person name="Weng S."/>
            <person name="Chi M."/>
            <person name="Gu Z."/>
            <person name="He J."/>
            <person name="Li F."/>
            <person name="Wang M."/>
        </authorList>
    </citation>
    <scope>NUCLEOTIDE SEQUENCE [LARGE SCALE GENOMIC DNA]</scope>
    <source>
        <strain evidence="6">ZL_2023a</strain>
    </source>
</reference>
<dbReference type="PANTHER" id="PTHR19134">
    <property type="entry name" value="RECEPTOR-TYPE TYROSINE-PROTEIN PHOSPHATASE"/>
    <property type="match status" value="1"/>
</dbReference>
<dbReference type="InterPro" id="IPR050348">
    <property type="entry name" value="Protein-Tyr_Phosphatase"/>
</dbReference>
<dbReference type="FunFam" id="3.90.190.10:FF:000098">
    <property type="entry name" value="Protein-tryrosine phosphatase"/>
    <property type="match status" value="1"/>
</dbReference>
<accession>A0AAW0XKH1</accession>
<evidence type="ECO:0000313" key="7">
    <source>
        <dbReference type="Proteomes" id="UP001445076"/>
    </source>
</evidence>
<keyword evidence="2" id="KW-1133">Transmembrane helix</keyword>
<dbReference type="InterPro" id="IPR016130">
    <property type="entry name" value="Tyr_Pase_AS"/>
</dbReference>
<comment type="caution">
    <text evidence="6">The sequence shown here is derived from an EMBL/GenBank/DDBJ whole genome shotgun (WGS) entry which is preliminary data.</text>
</comment>
<dbReference type="PROSITE" id="PS50055">
    <property type="entry name" value="TYR_PHOSPHATASE_PTP"/>
    <property type="match status" value="1"/>
</dbReference>
<dbReference type="EMBL" id="JARKIK010000034">
    <property type="protein sequence ID" value="KAK8740195.1"/>
    <property type="molecule type" value="Genomic_DNA"/>
</dbReference>
<feature type="domain" description="Tyrosine-protein phosphatase" evidence="4">
    <location>
        <begin position="1351"/>
        <end position="1588"/>
    </location>
</feature>
<keyword evidence="3" id="KW-0732">Signal</keyword>
<feature type="compositionally biased region" description="Low complexity" evidence="1">
    <location>
        <begin position="997"/>
        <end position="1046"/>
    </location>
</feature>
<dbReference type="SUPFAM" id="SSF52799">
    <property type="entry name" value="(Phosphotyrosine protein) phosphatases II"/>
    <property type="match status" value="1"/>
</dbReference>
<feature type="region of interest" description="Disordered" evidence="1">
    <location>
        <begin position="489"/>
        <end position="508"/>
    </location>
</feature>
<dbReference type="InterPro" id="IPR029021">
    <property type="entry name" value="Prot-tyrosine_phosphatase-like"/>
</dbReference>
<keyword evidence="2" id="KW-0812">Transmembrane</keyword>
<dbReference type="PANTHER" id="PTHR19134:SF544">
    <property type="entry name" value="IP14232P"/>
    <property type="match status" value="1"/>
</dbReference>
<dbReference type="EMBL" id="JARKIK010000034">
    <property type="protein sequence ID" value="KAK8740194.1"/>
    <property type="molecule type" value="Genomic_DNA"/>
</dbReference>
<sequence>MAPPATRWLCLHLLFLLTHIVKGQLSVGGADSFLIGDFDVTGSIAENNADSLINATNDAETTEDAESHNALTSDDLTTTTTKPAEDTTIPDFEDLTDELEATTDSSVLHDDRLNKRMGVMEYFESPTDLEMTIDSFKEAVSTTTVPQLTRRIIFSGEVSLTPTVPEQSAAFTRPSSLVRVLTDEDEWLPNWPSHLLDNGSRPSRRPTIRFPTDPPPTAIALPSVSSVPQVPSILPSFTVSKVPVTQYFFDLPSVAPTPVPGPLFDQDDLSLSGLASPSTQPDFNRPVIELSSSISELQSSALFEAARPFTVTPSLSNSHSSMFAEAEVTFVSHTQAATPATDFTPSLSSVIPNGVVGSEVINLDELNGDNLTVIADEAQDLSPQTTGQKPPQDHLDSPGDDDYYESTTAGDISVDESTSTDSVLPGIDDLQLVSSATTTSRTPSIPASGSGLVTTTRTNALGSVKPTFIRTSQAANSSRTPLWMLLSQSSPSRTVNTQPLSTQRTSSAITPASNTITAFVTSRFPNDASITEALESEVSSAPTLTPSTLSTEDILETFAQSPTTSLNDFSVQPTLESDSLTDVIFTPYPEESIYTTPNLASLSIFPTEDITDYFTSKPLVTESIEIASSDAINLDTEFSKSKIPYSSQTIFQPISLVSLTEVNEVTPLTDSATWTPVLESTENTIQSMPVASLTPITLITANVSHMSPEMTGGFTPIRSETIQPSIFTENSDILPDISSIPFPISITALVESTATHTAPFDDFSTEIAPSTSVSDFFATSIEQENGRESESAMLSEPSVLDEYLTSSVIENYEVESSPIAFPTADYTPLKNEHTSIPLVTAFTELVSTSPSSSSAVSEEKSSVVETNPEPTIIVTEKLPSFPTMFVPEIFPSSSGIPVSVTPSATDITSKSSLPPLASVLLESSESTITHDIPMSSASVATLPTSFASSNLDSQILVAPTAIGVATESSTHVHLEEPIEGTEGGTHGESPEKESTTVERSSSSSTSGTPTPVTVKSPMSTTTATKTSTTKVTIPQTTTTTTTAVPTTSSSEVPIFITPTETTPSLTTLETLSNGTVVKCQLPFIRALVAYSNGEFCHHKKNFRSLLSQWISRHLEGKVYVEPHEIEFFNMPDCSVHKPSSVEHSHPQSEVNKTNVYFYVTSAGKINPNLTKQFPLFPMDIKISEDLTYLKPKVSQLELMTAKHDDRGPTNTNPLQEKEASVGTSAIVIIVICSIVGVTVIAALLFFMVVKRRGSTNNYYGRRCTPVSMDAYSMDSVSVYRSFRRKSKRRASGRSVKSYLNQAFDDPNGPTRLLNFAKLTHFISDIDGVYEEFGTIPVNMPKYDELPSGVEDKNRYANVIPVPETRVVLKLPKDSHNSEYINANYVRGARNESKYYIATQAPLDDTVADFWRMIWEQETKVVVMLTDFVEKGIDKCADYLPPSETLDCHRLYGDFQVTLKSRDMREKFVVSNVQLKNLENNLVREVAHMWFTGWPASGVPNEETAFISFILDVRRTRKKLRAKGPILVHCSPGTGRTGTFLACDIVMRQFEDQRSVDVPRTVYSIRRDRAGAVQTKEQYAFIYRVINLYASKLTSGNLDSL</sequence>
<dbReference type="Proteomes" id="UP001445076">
    <property type="component" value="Unassembled WGS sequence"/>
</dbReference>
<evidence type="ECO:0000259" key="4">
    <source>
        <dbReference type="PROSITE" id="PS50055"/>
    </source>
</evidence>
<organism evidence="6 7">
    <name type="scientific">Cherax quadricarinatus</name>
    <name type="common">Australian red claw crayfish</name>
    <dbReference type="NCBI Taxonomy" id="27406"/>
    <lineage>
        <taxon>Eukaryota</taxon>
        <taxon>Metazoa</taxon>
        <taxon>Ecdysozoa</taxon>
        <taxon>Arthropoda</taxon>
        <taxon>Crustacea</taxon>
        <taxon>Multicrustacea</taxon>
        <taxon>Malacostraca</taxon>
        <taxon>Eumalacostraca</taxon>
        <taxon>Eucarida</taxon>
        <taxon>Decapoda</taxon>
        <taxon>Pleocyemata</taxon>
        <taxon>Astacidea</taxon>
        <taxon>Parastacoidea</taxon>
        <taxon>Parastacidae</taxon>
        <taxon>Cherax</taxon>
    </lineage>
</organism>
<gene>
    <name evidence="6" type="ORF">OTU49_003096</name>
</gene>
<evidence type="ECO:0000256" key="2">
    <source>
        <dbReference type="SAM" id="Phobius"/>
    </source>
</evidence>
<feature type="transmembrane region" description="Helical" evidence="2">
    <location>
        <begin position="1225"/>
        <end position="1249"/>
    </location>
</feature>
<dbReference type="PRINTS" id="PR00700">
    <property type="entry name" value="PRTYPHPHTASE"/>
</dbReference>
<dbReference type="Gene3D" id="3.90.190.10">
    <property type="entry name" value="Protein tyrosine phosphatase superfamily"/>
    <property type="match status" value="1"/>
</dbReference>
<feature type="region of interest" description="Disordered" evidence="1">
    <location>
        <begin position="968"/>
        <end position="1046"/>
    </location>
</feature>
<dbReference type="InterPro" id="IPR000242">
    <property type="entry name" value="PTP_cat"/>
</dbReference>
<evidence type="ECO:0000256" key="3">
    <source>
        <dbReference type="SAM" id="SignalP"/>
    </source>
</evidence>
<name>A0AAW0XKH1_CHEQU</name>
<feature type="chain" id="PRO_5044717454" evidence="3">
    <location>
        <begin position="24"/>
        <end position="1600"/>
    </location>
</feature>
<dbReference type="PROSITE" id="PS50056">
    <property type="entry name" value="TYR_PHOSPHATASE_2"/>
    <property type="match status" value="1"/>
</dbReference>
<dbReference type="Pfam" id="PF00102">
    <property type="entry name" value="Y_phosphatase"/>
    <property type="match status" value="1"/>
</dbReference>
<dbReference type="SMART" id="SM00194">
    <property type="entry name" value="PTPc"/>
    <property type="match status" value="1"/>
</dbReference>
<feature type="region of interest" description="Disordered" evidence="1">
    <location>
        <begin position="381"/>
        <end position="426"/>
    </location>
</feature>
<dbReference type="InterPro" id="IPR000387">
    <property type="entry name" value="Tyr_Pase_dom"/>
</dbReference>
<dbReference type="InterPro" id="IPR003595">
    <property type="entry name" value="Tyr_Pase_cat"/>
</dbReference>
<keyword evidence="2" id="KW-0472">Membrane</keyword>
<dbReference type="GO" id="GO:0004725">
    <property type="term" value="F:protein tyrosine phosphatase activity"/>
    <property type="evidence" value="ECO:0007669"/>
    <property type="project" value="InterPro"/>
</dbReference>
<feature type="compositionally biased region" description="Polar residues" evidence="1">
    <location>
        <begin position="405"/>
        <end position="422"/>
    </location>
</feature>
<protein>
    <submittedName>
        <fullName evidence="6">Uncharacterized protein</fullName>
    </submittedName>
</protein>
<feature type="compositionally biased region" description="Low complexity" evidence="1">
    <location>
        <begin position="72"/>
        <end position="82"/>
    </location>
</feature>